<sequence length="303" mass="31998">MTDPSRYPPGWNPPPPGPYQGQPPANPYYGGYQPGYNWPGYGEAPPIHGRPPKRSKTPWIIAAVAAVLVIAIVVGGVLWRFNSGGEDTEAATTTTSATTSTTATPECEGRVASPTPQTPPDWIAVASPRGLGYDVPPDWTVNSCTTMIGWEVPCPDGPFGFCPVRTMTGSAEMPNKQCPDLHRGATGVPGANSTDDIDEALQRETQLVEDIYTSRSGVVPTVSLGERRELTVSGEPAVQVIATVTGIEASECTGPSALHSMLATKVEGQPGSVMFIVSLEQGYPGAPDPKLIDEIVATLRKDD</sequence>
<feature type="compositionally biased region" description="Low complexity" evidence="1">
    <location>
        <begin position="19"/>
        <end position="30"/>
    </location>
</feature>
<proteinExistence type="predicted"/>
<evidence type="ECO:0000313" key="5">
    <source>
        <dbReference type="Proteomes" id="UP000193964"/>
    </source>
</evidence>
<dbReference type="EMBL" id="LQQA01000008">
    <property type="protein sequence ID" value="ORX17287.1"/>
    <property type="molecule type" value="Genomic_DNA"/>
</dbReference>
<dbReference type="Proteomes" id="UP000193964">
    <property type="component" value="Unassembled WGS sequence"/>
</dbReference>
<name>A0A1X2FFX2_9MYCO</name>
<reference evidence="4 5" key="1">
    <citation type="submission" date="2016-01" db="EMBL/GenBank/DDBJ databases">
        <title>The new phylogeny of the genus Mycobacterium.</title>
        <authorList>
            <person name="Tarcisio F."/>
            <person name="Conor M."/>
            <person name="Antonella G."/>
            <person name="Elisabetta G."/>
            <person name="Giulia F.S."/>
            <person name="Sara T."/>
            <person name="Anna F."/>
            <person name="Clotilde B."/>
            <person name="Roberto B."/>
            <person name="Veronica D.S."/>
            <person name="Fabio R."/>
            <person name="Monica P."/>
            <person name="Olivier J."/>
            <person name="Enrico T."/>
            <person name="Nicola S."/>
        </authorList>
    </citation>
    <scope>NUCLEOTIDE SEQUENCE [LARGE SCALE GENOMIC DNA]</scope>
    <source>
        <strain evidence="4 5">ATCC 700010</strain>
    </source>
</reference>
<evidence type="ECO:0000313" key="4">
    <source>
        <dbReference type="EMBL" id="ORX17287.1"/>
    </source>
</evidence>
<comment type="caution">
    <text evidence="4">The sequence shown here is derived from an EMBL/GenBank/DDBJ whole genome shotgun (WGS) entry which is preliminary data.</text>
</comment>
<keyword evidence="2" id="KW-0472">Membrane</keyword>
<keyword evidence="2" id="KW-1133">Transmembrane helix</keyword>
<feature type="compositionally biased region" description="Pro residues" evidence="1">
    <location>
        <begin position="1"/>
        <end position="18"/>
    </location>
</feature>
<feature type="region of interest" description="Disordered" evidence="1">
    <location>
        <begin position="85"/>
        <end position="121"/>
    </location>
</feature>
<evidence type="ECO:0000259" key="3">
    <source>
        <dbReference type="Pfam" id="PF26056"/>
    </source>
</evidence>
<evidence type="ECO:0000256" key="2">
    <source>
        <dbReference type="SAM" id="Phobius"/>
    </source>
</evidence>
<organism evidence="4 5">
    <name type="scientific">Mycolicibacterium wolinskyi</name>
    <dbReference type="NCBI Taxonomy" id="59750"/>
    <lineage>
        <taxon>Bacteria</taxon>
        <taxon>Bacillati</taxon>
        <taxon>Actinomycetota</taxon>
        <taxon>Actinomycetes</taxon>
        <taxon>Mycobacteriales</taxon>
        <taxon>Mycobacteriaceae</taxon>
        <taxon>Mycolicibacterium</taxon>
    </lineage>
</organism>
<evidence type="ECO:0000256" key="1">
    <source>
        <dbReference type="SAM" id="MobiDB-lite"/>
    </source>
</evidence>
<protein>
    <recommendedName>
        <fullName evidence="3">DUF8017 domain-containing protein</fullName>
    </recommendedName>
</protein>
<accession>A0A1X2FFX2</accession>
<dbReference type="OrthoDB" id="5180029at2"/>
<feature type="compositionally biased region" description="Low complexity" evidence="1">
    <location>
        <begin position="90"/>
        <end position="104"/>
    </location>
</feature>
<feature type="transmembrane region" description="Helical" evidence="2">
    <location>
        <begin position="59"/>
        <end position="79"/>
    </location>
</feature>
<feature type="region of interest" description="Disordered" evidence="1">
    <location>
        <begin position="1"/>
        <end position="30"/>
    </location>
</feature>
<gene>
    <name evidence="4" type="ORF">AWC31_18450</name>
</gene>
<dbReference type="InterPro" id="IPR058330">
    <property type="entry name" value="DUF8017"/>
</dbReference>
<dbReference type="RefSeq" id="WP_085143635.1">
    <property type="nucleotide sequence ID" value="NZ_JACKUA010000033.1"/>
</dbReference>
<feature type="domain" description="DUF8017" evidence="3">
    <location>
        <begin position="116"/>
        <end position="301"/>
    </location>
</feature>
<dbReference type="Pfam" id="PF26056">
    <property type="entry name" value="DUF8017"/>
    <property type="match status" value="1"/>
</dbReference>
<keyword evidence="2" id="KW-0812">Transmembrane</keyword>
<dbReference type="AlphaFoldDB" id="A0A1X2FFX2"/>